<reference evidence="1" key="1">
    <citation type="submission" date="2022-11" db="EMBL/GenBank/DDBJ databases">
        <title>Centuries of genome instability and evolution in soft-shell clam transmissible cancer (bioRxiv).</title>
        <authorList>
            <person name="Hart S.F.M."/>
            <person name="Yonemitsu M.A."/>
            <person name="Giersch R.M."/>
            <person name="Beal B.F."/>
            <person name="Arriagada G."/>
            <person name="Davis B.W."/>
            <person name="Ostrander E.A."/>
            <person name="Goff S.P."/>
            <person name="Metzger M.J."/>
        </authorList>
    </citation>
    <scope>NUCLEOTIDE SEQUENCE</scope>
    <source>
        <strain evidence="1">MELC-2E11</strain>
        <tissue evidence="1">Siphon/mantle</tissue>
    </source>
</reference>
<gene>
    <name evidence="1" type="ORF">MAR_013066</name>
</gene>
<proteinExistence type="predicted"/>
<keyword evidence="2" id="KW-1185">Reference proteome</keyword>
<protein>
    <submittedName>
        <fullName evidence="1">Uncharacterized protein</fullName>
    </submittedName>
</protein>
<evidence type="ECO:0000313" key="1">
    <source>
        <dbReference type="EMBL" id="WAR27362.1"/>
    </source>
</evidence>
<organism evidence="1 2">
    <name type="scientific">Mya arenaria</name>
    <name type="common">Soft-shell clam</name>
    <dbReference type="NCBI Taxonomy" id="6604"/>
    <lineage>
        <taxon>Eukaryota</taxon>
        <taxon>Metazoa</taxon>
        <taxon>Spiralia</taxon>
        <taxon>Lophotrochozoa</taxon>
        <taxon>Mollusca</taxon>
        <taxon>Bivalvia</taxon>
        <taxon>Autobranchia</taxon>
        <taxon>Heteroconchia</taxon>
        <taxon>Euheterodonta</taxon>
        <taxon>Imparidentia</taxon>
        <taxon>Neoheterodontei</taxon>
        <taxon>Myida</taxon>
        <taxon>Myoidea</taxon>
        <taxon>Myidae</taxon>
        <taxon>Mya</taxon>
    </lineage>
</organism>
<dbReference type="Proteomes" id="UP001164746">
    <property type="component" value="Chromosome 15"/>
</dbReference>
<evidence type="ECO:0000313" key="2">
    <source>
        <dbReference type="Proteomes" id="UP001164746"/>
    </source>
</evidence>
<dbReference type="EMBL" id="CP111026">
    <property type="protein sequence ID" value="WAR27362.1"/>
    <property type="molecule type" value="Genomic_DNA"/>
</dbReference>
<sequence length="88" mass="10041">MQCRKPYGPKLKKCAVGDTFLGLFIIQQNKSLIPGDREFLNNLPFDKMVRDVCPTGMKFGLPDLKWYFSFGKTVNCAGQDVFSKYIPK</sequence>
<name>A0ABY7G0E2_MYAAR</name>
<accession>A0ABY7G0E2</accession>